<accession>A0AC61U643</accession>
<name>A0AC61U643_9MICO</name>
<evidence type="ECO:0000313" key="2">
    <source>
        <dbReference type="Proteomes" id="UP001059663"/>
    </source>
</evidence>
<sequence length="66" mass="6619">MREANPRDLPLGDALRVPGLHRTGREHGQPVLGSGHLAGGGGGSATAATPVVGGARRGTRHEGECS</sequence>
<proteinExistence type="predicted"/>
<evidence type="ECO:0000313" key="1">
    <source>
        <dbReference type="EMBL" id="UUZ45480.1"/>
    </source>
</evidence>
<gene>
    <name evidence="1" type="ORF">LP422_05005</name>
</gene>
<protein>
    <submittedName>
        <fullName evidence="1">Uncharacterized protein</fullName>
    </submittedName>
</protein>
<dbReference type="EMBL" id="CP087977">
    <property type="protein sequence ID" value="UUZ45480.1"/>
    <property type="molecule type" value="Genomic_DNA"/>
</dbReference>
<organism evidence="1 2">
    <name type="scientific">Janibacter limosus</name>
    <dbReference type="NCBI Taxonomy" id="53458"/>
    <lineage>
        <taxon>Bacteria</taxon>
        <taxon>Bacillati</taxon>
        <taxon>Actinomycetota</taxon>
        <taxon>Actinomycetes</taxon>
        <taxon>Micrococcales</taxon>
        <taxon>Intrasporangiaceae</taxon>
        <taxon>Janibacter</taxon>
    </lineage>
</organism>
<dbReference type="Proteomes" id="UP001059663">
    <property type="component" value="Chromosome"/>
</dbReference>
<reference evidence="1" key="1">
    <citation type="submission" date="2021-11" db="EMBL/GenBank/DDBJ databases">
        <title>Study of the species diversity of bacterial strains isolated from a unique natural object - Shulgan-Tash cave (Bashkiria).</title>
        <authorList>
            <person name="Sazanova A.L."/>
            <person name="Chirak E.R."/>
            <person name="Safronova V.I."/>
        </authorList>
    </citation>
    <scope>NUCLEOTIDE SEQUENCE</scope>
    <source>
        <strain evidence="1">P1</strain>
    </source>
</reference>